<accession>A0A6A6ZTR7</accession>
<keyword evidence="2" id="KW-0812">Transmembrane</keyword>
<feature type="compositionally biased region" description="Low complexity" evidence="1">
    <location>
        <begin position="132"/>
        <end position="141"/>
    </location>
</feature>
<dbReference type="AlphaFoldDB" id="A0A6A6ZTR7"/>
<evidence type="ECO:0000313" key="4">
    <source>
        <dbReference type="Proteomes" id="UP000799424"/>
    </source>
</evidence>
<keyword evidence="2" id="KW-1133">Transmembrane helix</keyword>
<evidence type="ECO:0000256" key="2">
    <source>
        <dbReference type="SAM" id="Phobius"/>
    </source>
</evidence>
<dbReference type="Proteomes" id="UP000799424">
    <property type="component" value="Unassembled WGS sequence"/>
</dbReference>
<proteinExistence type="predicted"/>
<reference evidence="3" key="1">
    <citation type="journal article" date="2020" name="Stud. Mycol.">
        <title>101 Dothideomycetes genomes: a test case for predicting lifestyles and emergence of pathogens.</title>
        <authorList>
            <person name="Haridas S."/>
            <person name="Albert R."/>
            <person name="Binder M."/>
            <person name="Bloem J."/>
            <person name="Labutti K."/>
            <person name="Salamov A."/>
            <person name="Andreopoulos B."/>
            <person name="Baker S."/>
            <person name="Barry K."/>
            <person name="Bills G."/>
            <person name="Bluhm B."/>
            <person name="Cannon C."/>
            <person name="Castanera R."/>
            <person name="Culley D."/>
            <person name="Daum C."/>
            <person name="Ezra D."/>
            <person name="Gonzalez J."/>
            <person name="Henrissat B."/>
            <person name="Kuo A."/>
            <person name="Liang C."/>
            <person name="Lipzen A."/>
            <person name="Lutzoni F."/>
            <person name="Magnuson J."/>
            <person name="Mondo S."/>
            <person name="Nolan M."/>
            <person name="Ohm R."/>
            <person name="Pangilinan J."/>
            <person name="Park H.-J."/>
            <person name="Ramirez L."/>
            <person name="Alfaro M."/>
            <person name="Sun H."/>
            <person name="Tritt A."/>
            <person name="Yoshinaga Y."/>
            <person name="Zwiers L.-H."/>
            <person name="Turgeon B."/>
            <person name="Goodwin S."/>
            <person name="Spatafora J."/>
            <person name="Crous P."/>
            <person name="Grigoriev I."/>
        </authorList>
    </citation>
    <scope>NUCLEOTIDE SEQUENCE</scope>
    <source>
        <strain evidence="3">CBS 113818</strain>
    </source>
</reference>
<feature type="transmembrane region" description="Helical" evidence="2">
    <location>
        <begin position="65"/>
        <end position="91"/>
    </location>
</feature>
<evidence type="ECO:0000256" key="1">
    <source>
        <dbReference type="SAM" id="MobiDB-lite"/>
    </source>
</evidence>
<feature type="region of interest" description="Disordered" evidence="1">
    <location>
        <begin position="116"/>
        <end position="141"/>
    </location>
</feature>
<gene>
    <name evidence="3" type="ORF">CC86DRAFT_384087</name>
</gene>
<organism evidence="3 4">
    <name type="scientific">Ophiobolus disseminans</name>
    <dbReference type="NCBI Taxonomy" id="1469910"/>
    <lineage>
        <taxon>Eukaryota</taxon>
        <taxon>Fungi</taxon>
        <taxon>Dikarya</taxon>
        <taxon>Ascomycota</taxon>
        <taxon>Pezizomycotina</taxon>
        <taxon>Dothideomycetes</taxon>
        <taxon>Pleosporomycetidae</taxon>
        <taxon>Pleosporales</taxon>
        <taxon>Pleosporineae</taxon>
        <taxon>Phaeosphaeriaceae</taxon>
        <taxon>Ophiobolus</taxon>
    </lineage>
</organism>
<keyword evidence="2" id="KW-0472">Membrane</keyword>
<name>A0A6A6ZTR7_9PLEO</name>
<evidence type="ECO:0000313" key="3">
    <source>
        <dbReference type="EMBL" id="KAF2824460.1"/>
    </source>
</evidence>
<dbReference type="EMBL" id="MU006230">
    <property type="protein sequence ID" value="KAF2824460.1"/>
    <property type="molecule type" value="Genomic_DNA"/>
</dbReference>
<protein>
    <recommendedName>
        <fullName evidence="5">Apple domain-containing protein</fullName>
    </recommendedName>
</protein>
<dbReference type="OrthoDB" id="5358884at2759"/>
<evidence type="ECO:0008006" key="5">
    <source>
        <dbReference type="Google" id="ProtNLM"/>
    </source>
</evidence>
<keyword evidence="4" id="KW-1185">Reference proteome</keyword>
<sequence>MADAPQVAYNNHAAEKYPHHGVEPYYQHRAHYSYHAPDASGDTLGQKNQHVVEERAESSGSRRMFWILFILFELVLVGVIIGGSVGGTLAVQKAHKSTSCTNPSDSNAAALLPSSSSYPTPSAIQPSPLPSPSMAHASTSMPASSASTPSFAMYSALPFAAVHMINTTCPSSTLSFGADAPDLGSAYQYNCLANKNLRDADLTSFTAYTLEQCVDACSQWNAAHGNRGCKGVVISYRVMYKRQTGNGANCWLKSGAESQESSVDGTVAILV</sequence>